<dbReference type="InterPro" id="IPR050904">
    <property type="entry name" value="Adhesion/Biosynth-related"/>
</dbReference>
<dbReference type="GO" id="GO:0005615">
    <property type="term" value="C:extracellular space"/>
    <property type="evidence" value="ECO:0007669"/>
    <property type="project" value="TreeGrafter"/>
</dbReference>
<evidence type="ECO:0000259" key="2">
    <source>
        <dbReference type="PROSITE" id="PS50213"/>
    </source>
</evidence>
<dbReference type="GO" id="GO:0031012">
    <property type="term" value="C:extracellular matrix"/>
    <property type="evidence" value="ECO:0007669"/>
    <property type="project" value="TreeGrafter"/>
</dbReference>
<dbReference type="PROSITE" id="PS50213">
    <property type="entry name" value="FAS1"/>
    <property type="match status" value="2"/>
</dbReference>
<protein>
    <recommendedName>
        <fullName evidence="2">FAS1 domain-containing protein</fullName>
    </recommendedName>
</protein>
<dbReference type="InterPro" id="IPR036378">
    <property type="entry name" value="FAS1_dom_sf"/>
</dbReference>
<gene>
    <name evidence="3" type="ORF">EGW08_003557</name>
</gene>
<sequence>MKLTCLCLTAIVLTICQLTRAAYLDQTVLECLKTLNRNILVDLINNAGLTTVFNDPTQNFTVFAPSESAIPKDLADIGTTVDQVKGDTAMLNRLLLNHAIVGHHFTKDFVNERVFNTMGGFKVRTNHYLYNNQYYVDGSQIYQSNLECKNGVIHSVRHILYSSINNVDEIVKNRTDLSTLDTAIQVTGLGSFLQDQNPITLFAPSDDAFKELGYLVQDLIQKPDLLREILKYHVVPGSIYRGAMHTVHNLHTFEEADQAYLHGSGGIDGARFVEYDVSATNGVIHIINRVLIPDSLKDQL</sequence>
<evidence type="ECO:0000313" key="3">
    <source>
        <dbReference type="EMBL" id="RUS88662.1"/>
    </source>
</evidence>
<dbReference type="PANTHER" id="PTHR10900:SF124">
    <property type="entry name" value="FI05614P"/>
    <property type="match status" value="1"/>
</dbReference>
<dbReference type="Proteomes" id="UP000271974">
    <property type="component" value="Unassembled WGS sequence"/>
</dbReference>
<dbReference type="SMART" id="SM00554">
    <property type="entry name" value="FAS1"/>
    <property type="match status" value="2"/>
</dbReference>
<organism evidence="3 4">
    <name type="scientific">Elysia chlorotica</name>
    <name type="common">Eastern emerald elysia</name>
    <name type="synonym">Sea slug</name>
    <dbReference type="NCBI Taxonomy" id="188477"/>
    <lineage>
        <taxon>Eukaryota</taxon>
        <taxon>Metazoa</taxon>
        <taxon>Spiralia</taxon>
        <taxon>Lophotrochozoa</taxon>
        <taxon>Mollusca</taxon>
        <taxon>Gastropoda</taxon>
        <taxon>Heterobranchia</taxon>
        <taxon>Euthyneura</taxon>
        <taxon>Panpulmonata</taxon>
        <taxon>Sacoglossa</taxon>
        <taxon>Placobranchoidea</taxon>
        <taxon>Plakobranchidae</taxon>
        <taxon>Elysia</taxon>
    </lineage>
</organism>
<keyword evidence="1" id="KW-0732">Signal</keyword>
<dbReference type="FunFam" id="2.30.180.10:FF:000032">
    <property type="entry name" value="Fasciclin domain-containing protein, putative"/>
    <property type="match status" value="1"/>
</dbReference>
<feature type="domain" description="FAS1" evidence="2">
    <location>
        <begin position="164"/>
        <end position="291"/>
    </location>
</feature>
<dbReference type="AlphaFoldDB" id="A0A3S1HYI5"/>
<accession>A0A3S1HYI5</accession>
<dbReference type="STRING" id="188477.A0A3S1HYI5"/>
<dbReference type="GO" id="GO:0007155">
    <property type="term" value="P:cell adhesion"/>
    <property type="evidence" value="ECO:0007669"/>
    <property type="project" value="TreeGrafter"/>
</dbReference>
<dbReference type="EMBL" id="RQTK01000076">
    <property type="protein sequence ID" value="RUS88662.1"/>
    <property type="molecule type" value="Genomic_DNA"/>
</dbReference>
<dbReference type="Pfam" id="PF02469">
    <property type="entry name" value="Fasciclin"/>
    <property type="match status" value="2"/>
</dbReference>
<name>A0A3S1HYI5_ELYCH</name>
<evidence type="ECO:0000313" key="4">
    <source>
        <dbReference type="Proteomes" id="UP000271974"/>
    </source>
</evidence>
<keyword evidence="4" id="KW-1185">Reference proteome</keyword>
<dbReference type="InterPro" id="IPR000782">
    <property type="entry name" value="FAS1_domain"/>
</dbReference>
<dbReference type="SUPFAM" id="SSF82153">
    <property type="entry name" value="FAS1 domain"/>
    <property type="match status" value="2"/>
</dbReference>
<dbReference type="GO" id="GO:0050839">
    <property type="term" value="F:cell adhesion molecule binding"/>
    <property type="evidence" value="ECO:0007669"/>
    <property type="project" value="TreeGrafter"/>
</dbReference>
<feature type="signal peptide" evidence="1">
    <location>
        <begin position="1"/>
        <end position="21"/>
    </location>
</feature>
<reference evidence="3 4" key="1">
    <citation type="submission" date="2019-01" db="EMBL/GenBank/DDBJ databases">
        <title>A draft genome assembly of the solar-powered sea slug Elysia chlorotica.</title>
        <authorList>
            <person name="Cai H."/>
            <person name="Li Q."/>
            <person name="Fang X."/>
            <person name="Li J."/>
            <person name="Curtis N.E."/>
            <person name="Altenburger A."/>
            <person name="Shibata T."/>
            <person name="Feng M."/>
            <person name="Maeda T."/>
            <person name="Schwartz J.A."/>
            <person name="Shigenobu S."/>
            <person name="Lundholm N."/>
            <person name="Nishiyama T."/>
            <person name="Yang H."/>
            <person name="Hasebe M."/>
            <person name="Li S."/>
            <person name="Pierce S.K."/>
            <person name="Wang J."/>
        </authorList>
    </citation>
    <scope>NUCLEOTIDE SEQUENCE [LARGE SCALE GENOMIC DNA]</scope>
    <source>
        <strain evidence="3">EC2010</strain>
        <tissue evidence="3">Whole organism of an adult</tissue>
    </source>
</reference>
<comment type="caution">
    <text evidence="3">The sequence shown here is derived from an EMBL/GenBank/DDBJ whole genome shotgun (WGS) entry which is preliminary data.</text>
</comment>
<feature type="domain" description="FAS1" evidence="2">
    <location>
        <begin position="24"/>
        <end position="160"/>
    </location>
</feature>
<evidence type="ECO:0000256" key="1">
    <source>
        <dbReference type="SAM" id="SignalP"/>
    </source>
</evidence>
<feature type="chain" id="PRO_5018563808" description="FAS1 domain-containing protein" evidence="1">
    <location>
        <begin position="22"/>
        <end position="300"/>
    </location>
</feature>
<dbReference type="PANTHER" id="PTHR10900">
    <property type="entry name" value="PERIOSTIN-RELATED"/>
    <property type="match status" value="1"/>
</dbReference>
<dbReference type="Gene3D" id="2.30.180.10">
    <property type="entry name" value="FAS1 domain"/>
    <property type="match status" value="2"/>
</dbReference>
<proteinExistence type="predicted"/>
<dbReference type="OrthoDB" id="286301at2759"/>
<dbReference type="GO" id="GO:0030198">
    <property type="term" value="P:extracellular matrix organization"/>
    <property type="evidence" value="ECO:0007669"/>
    <property type="project" value="TreeGrafter"/>
</dbReference>